<gene>
    <name evidence="1" type="ORF">A11K_0101225</name>
</gene>
<reference evidence="1" key="1">
    <citation type="submission" date="2012-05" db="EMBL/GenBank/DDBJ databases">
        <authorList>
            <person name="Studholme D.J."/>
            <person name="Wasukira A."/>
            <person name="Grant M."/>
        </authorList>
    </citation>
    <scope>NUCLEOTIDE SEQUENCE [LARGE SCALE GENOMIC DNA]</scope>
    <source>
        <strain evidence="1">NCPPB 890</strain>
    </source>
</reference>
<dbReference type="EMBL" id="AKBN01000059">
    <property type="protein sequence ID" value="KFA03819.1"/>
    <property type="molecule type" value="Genomic_DNA"/>
</dbReference>
<protein>
    <submittedName>
        <fullName evidence="1">Uncharacterized protein</fullName>
    </submittedName>
</protein>
<accession>A0A836ZU00</accession>
<comment type="caution">
    <text evidence="1">The sequence shown here is derived from an EMBL/GenBank/DDBJ whole genome shotgun (WGS) entry which is preliminary data.</text>
</comment>
<name>A0A836ZU00_XANVA</name>
<sequence>MPADDTVARRDVADACTDGCDDAHTFGNGNARFRELAGVGALWDLQVAVDQANQSRRDDDLTRPATGSGISAATRLSRPV</sequence>
<dbReference type="AlphaFoldDB" id="A0A836ZU00"/>
<evidence type="ECO:0000313" key="1">
    <source>
        <dbReference type="EMBL" id="KFA03819.1"/>
    </source>
</evidence>
<proteinExistence type="predicted"/>
<organism evidence="1">
    <name type="scientific">Xanthomonas vasicola pv. vasculorum NCPPB 890</name>
    <dbReference type="NCBI Taxonomy" id="1184265"/>
    <lineage>
        <taxon>Bacteria</taxon>
        <taxon>Pseudomonadati</taxon>
        <taxon>Pseudomonadota</taxon>
        <taxon>Gammaproteobacteria</taxon>
        <taxon>Lysobacterales</taxon>
        <taxon>Lysobacteraceae</taxon>
        <taxon>Xanthomonas</taxon>
    </lineage>
</organism>